<dbReference type="RefSeq" id="WP_008842750.1">
    <property type="nucleotide sequence ID" value="NZ_BAEN01000011.1"/>
</dbReference>
<reference evidence="3 4" key="1">
    <citation type="journal article" date="2017" name="Antonie Van Leeuwenhoek">
        <title>Rhizobium rhizosphaerae sp. nov., a novel species isolated from rice rhizosphere.</title>
        <authorList>
            <person name="Zhao J.J."/>
            <person name="Zhang J."/>
            <person name="Zhang R.J."/>
            <person name="Zhang C.W."/>
            <person name="Yin H.Q."/>
            <person name="Zhang X.X."/>
        </authorList>
    </citation>
    <scope>NUCLEOTIDE SEQUENCE [LARGE SCALE GENOMIC DNA]</scope>
    <source>
        <strain evidence="3 4">E3</strain>
    </source>
</reference>
<proteinExistence type="predicted"/>
<evidence type="ECO:0000259" key="2">
    <source>
        <dbReference type="Pfam" id="PF03703"/>
    </source>
</evidence>
<name>K6YNL8_9ALTE</name>
<gene>
    <name evidence="3" type="ORF">GLIP_0280</name>
</gene>
<evidence type="ECO:0000313" key="4">
    <source>
        <dbReference type="Proteomes" id="UP000006334"/>
    </source>
</evidence>
<evidence type="ECO:0000256" key="1">
    <source>
        <dbReference type="SAM" id="Phobius"/>
    </source>
</evidence>
<feature type="domain" description="YdbS-like PH" evidence="2">
    <location>
        <begin position="90"/>
        <end position="165"/>
    </location>
</feature>
<comment type="caution">
    <text evidence="3">The sequence shown here is derived from an EMBL/GenBank/DDBJ whole genome shotgun (WGS) entry which is preliminary data.</text>
</comment>
<keyword evidence="1" id="KW-0812">Transmembrane</keyword>
<dbReference type="InterPro" id="IPR005182">
    <property type="entry name" value="YdbS-like_PH"/>
</dbReference>
<dbReference type="PANTHER" id="PTHR34473:SF2">
    <property type="entry name" value="UPF0699 TRANSMEMBRANE PROTEIN YDBT"/>
    <property type="match status" value="1"/>
</dbReference>
<dbReference type="AlphaFoldDB" id="K6YNL8"/>
<protein>
    <recommendedName>
        <fullName evidence="2">YdbS-like PH domain-containing protein</fullName>
    </recommendedName>
</protein>
<dbReference type="Proteomes" id="UP000006334">
    <property type="component" value="Unassembled WGS sequence"/>
</dbReference>
<organism evidence="3 4">
    <name type="scientific">Aliiglaciecola lipolytica E3</name>
    <dbReference type="NCBI Taxonomy" id="1127673"/>
    <lineage>
        <taxon>Bacteria</taxon>
        <taxon>Pseudomonadati</taxon>
        <taxon>Pseudomonadota</taxon>
        <taxon>Gammaproteobacteria</taxon>
        <taxon>Alteromonadales</taxon>
        <taxon>Alteromonadaceae</taxon>
        <taxon>Aliiglaciecola</taxon>
    </lineage>
</organism>
<feature type="transmembrane region" description="Helical" evidence="1">
    <location>
        <begin position="29"/>
        <end position="51"/>
    </location>
</feature>
<dbReference type="PANTHER" id="PTHR34473">
    <property type="entry name" value="UPF0699 TRANSMEMBRANE PROTEIN YDBS"/>
    <property type="match status" value="1"/>
</dbReference>
<feature type="transmembrane region" description="Helical" evidence="1">
    <location>
        <begin position="63"/>
        <end position="84"/>
    </location>
</feature>
<accession>K6YNL8</accession>
<dbReference type="STRING" id="1127673.GLIP_0280"/>
<keyword evidence="4" id="KW-1185">Reference proteome</keyword>
<keyword evidence="1" id="KW-1133">Transmembrane helix</keyword>
<dbReference type="Pfam" id="PF03703">
    <property type="entry name" value="bPH_2"/>
    <property type="match status" value="1"/>
</dbReference>
<dbReference type="EMBL" id="BAEN01000011">
    <property type="protein sequence ID" value="GAC12930.1"/>
    <property type="molecule type" value="Genomic_DNA"/>
</dbReference>
<sequence>MNYQIVETSALPDPNEINFESLNKRYRPLAICTTWLFALLFIAIMTITRFQPFINLHTDLLAIYPYAFGCVMIITLLISVYLFFAIPCKKYCLKEHDLHYCSGLIFRKIISQPILRIQHVELKRGPLERAFNLASLQVFSAGGSLHTFEIPGLDMRDSQKIRQYILDHKDVLTDG</sequence>
<evidence type="ECO:0000313" key="3">
    <source>
        <dbReference type="EMBL" id="GAC12930.1"/>
    </source>
</evidence>
<dbReference type="eggNOG" id="COG3402">
    <property type="taxonomic scope" value="Bacteria"/>
</dbReference>
<keyword evidence="1" id="KW-0472">Membrane</keyword>